<proteinExistence type="predicted"/>
<dbReference type="EMBL" id="DVFU01000104">
    <property type="protein sequence ID" value="HIQ65147.1"/>
    <property type="molecule type" value="Genomic_DNA"/>
</dbReference>
<comment type="caution">
    <text evidence="1">The sequence shown here is derived from an EMBL/GenBank/DDBJ whole genome shotgun (WGS) entry which is preliminary data.</text>
</comment>
<organism evidence="1 2">
    <name type="scientific">Candidatus Faecenecus gallistercoris</name>
    <dbReference type="NCBI Taxonomy" id="2840793"/>
    <lineage>
        <taxon>Bacteria</taxon>
        <taxon>Bacillati</taxon>
        <taxon>Bacillota</taxon>
        <taxon>Bacillota incertae sedis</taxon>
        <taxon>Candidatus Faecenecus</taxon>
    </lineage>
</organism>
<keyword evidence="1" id="KW-0378">Hydrolase</keyword>
<dbReference type="Gene3D" id="3.40.50.880">
    <property type="match status" value="1"/>
</dbReference>
<evidence type="ECO:0000313" key="1">
    <source>
        <dbReference type="EMBL" id="HIQ65147.1"/>
    </source>
</evidence>
<gene>
    <name evidence="1" type="ORF">IAC85_05355</name>
</gene>
<dbReference type="AlphaFoldDB" id="A0A9D0YZT5"/>
<evidence type="ECO:0000313" key="2">
    <source>
        <dbReference type="Proteomes" id="UP000886725"/>
    </source>
</evidence>
<name>A0A9D0YZT5_9FIRM</name>
<accession>A0A9D0YZT5</accession>
<dbReference type="PANTHER" id="PTHR43235">
    <property type="entry name" value="GLUTAMINE AMIDOTRANSFERASE PB2B2.05-RELATED"/>
    <property type="match status" value="1"/>
</dbReference>
<dbReference type="Proteomes" id="UP000886725">
    <property type="component" value="Unassembled WGS sequence"/>
</dbReference>
<dbReference type="PANTHER" id="PTHR43235:SF1">
    <property type="entry name" value="GLUTAMINE AMIDOTRANSFERASE PB2B2.05-RELATED"/>
    <property type="match status" value="1"/>
</dbReference>
<dbReference type="InterPro" id="IPR029062">
    <property type="entry name" value="Class_I_gatase-like"/>
</dbReference>
<dbReference type="SUPFAM" id="SSF52317">
    <property type="entry name" value="Class I glutamine amidotransferase-like"/>
    <property type="match status" value="1"/>
</dbReference>
<dbReference type="GO" id="GO:0016811">
    <property type="term" value="F:hydrolase activity, acting on carbon-nitrogen (but not peptide) bonds, in linear amides"/>
    <property type="evidence" value="ECO:0007669"/>
    <property type="project" value="InterPro"/>
</dbReference>
<dbReference type="PROSITE" id="PS51273">
    <property type="entry name" value="GATASE_TYPE_1"/>
    <property type="match status" value="1"/>
</dbReference>
<reference evidence="1" key="1">
    <citation type="submission" date="2020-10" db="EMBL/GenBank/DDBJ databases">
        <authorList>
            <person name="Gilroy R."/>
        </authorList>
    </citation>
    <scope>NUCLEOTIDE SEQUENCE</scope>
    <source>
        <strain evidence="1">CHK165-10780</strain>
    </source>
</reference>
<reference evidence="1" key="2">
    <citation type="journal article" date="2021" name="PeerJ">
        <title>Extensive microbial diversity within the chicken gut microbiome revealed by metagenomics and culture.</title>
        <authorList>
            <person name="Gilroy R."/>
            <person name="Ravi A."/>
            <person name="Getino M."/>
            <person name="Pursley I."/>
            <person name="Horton D.L."/>
            <person name="Alikhan N.F."/>
            <person name="Baker D."/>
            <person name="Gharbi K."/>
            <person name="Hall N."/>
            <person name="Watson M."/>
            <person name="Adriaenssens E.M."/>
            <person name="Foster-Nyarko E."/>
            <person name="Jarju S."/>
            <person name="Secka A."/>
            <person name="Antonio M."/>
            <person name="Oren A."/>
            <person name="Chaudhuri R.R."/>
            <person name="La Ragione R."/>
            <person name="Hildebrand F."/>
            <person name="Pallen M.J."/>
        </authorList>
    </citation>
    <scope>NUCLEOTIDE SEQUENCE</scope>
    <source>
        <strain evidence="1">CHK165-10780</strain>
    </source>
</reference>
<dbReference type="Pfam" id="PF07722">
    <property type="entry name" value="Peptidase_C26"/>
    <property type="match status" value="1"/>
</dbReference>
<protein>
    <submittedName>
        <fullName evidence="1">Gamma-glutamyl-gamma-aminobutyrate hydrolase family protein</fullName>
    </submittedName>
</protein>
<dbReference type="GO" id="GO:0005829">
    <property type="term" value="C:cytosol"/>
    <property type="evidence" value="ECO:0007669"/>
    <property type="project" value="TreeGrafter"/>
</dbReference>
<sequence>MKEVRPLIGIPAVPTYDDEQDAIMALYQDYKDVVYQNGGIPFLINPIAKEDYVNTRLRNMKPLTTEEKELYYEMTDMCAGIIIPGGYKIHLFAEEIAKYAIRKDIPILGVCLGMQLLAKIENNKNVLVRNETPIEHKQRGEQYVHDLNIVDGTKLHEILQKDTIRVNSVHRFHISHVNHFKVNSYSEDGLIEGIELPGKKFVIGVQWHPEKMIEYDENANRLWHAFMEEAKKEKNYRK</sequence>
<dbReference type="InterPro" id="IPR044668">
    <property type="entry name" value="PuuD-like"/>
</dbReference>
<dbReference type="InterPro" id="IPR011697">
    <property type="entry name" value="Peptidase_C26"/>
</dbReference>